<evidence type="ECO:0000256" key="2">
    <source>
        <dbReference type="ARBA" id="ARBA00022448"/>
    </source>
</evidence>
<protein>
    <submittedName>
        <fullName evidence="5">ABC transporter substrate-binding protein</fullName>
    </submittedName>
</protein>
<dbReference type="Proteomes" id="UP001172708">
    <property type="component" value="Unassembled WGS sequence"/>
</dbReference>
<proteinExistence type="inferred from homology"/>
<evidence type="ECO:0000313" key="6">
    <source>
        <dbReference type="Proteomes" id="UP001172708"/>
    </source>
</evidence>
<evidence type="ECO:0000256" key="3">
    <source>
        <dbReference type="SAM" id="MobiDB-lite"/>
    </source>
</evidence>
<dbReference type="SUPFAM" id="SSF53850">
    <property type="entry name" value="Periplasmic binding protein-like II"/>
    <property type="match status" value="1"/>
</dbReference>
<evidence type="ECO:0000256" key="1">
    <source>
        <dbReference type="ARBA" id="ARBA00008520"/>
    </source>
</evidence>
<dbReference type="InterPro" id="IPR050490">
    <property type="entry name" value="Bact_solute-bd_prot1"/>
</dbReference>
<gene>
    <name evidence="5" type="ORF">QQX02_05270</name>
</gene>
<keyword evidence="2" id="KW-0813">Transport</keyword>
<dbReference type="PANTHER" id="PTHR43649">
    <property type="entry name" value="ARABINOSE-BINDING PROTEIN-RELATED"/>
    <property type="match status" value="1"/>
</dbReference>
<feature type="region of interest" description="Disordered" evidence="3">
    <location>
        <begin position="23"/>
        <end position="44"/>
    </location>
</feature>
<dbReference type="Gene3D" id="3.40.190.10">
    <property type="entry name" value="Periplasmic binding protein-like II"/>
    <property type="match status" value="2"/>
</dbReference>
<dbReference type="RefSeq" id="WP_301141701.1">
    <property type="nucleotide sequence ID" value="NZ_JAUHQA010000001.1"/>
</dbReference>
<evidence type="ECO:0000256" key="4">
    <source>
        <dbReference type="SAM" id="SignalP"/>
    </source>
</evidence>
<reference evidence="5" key="1">
    <citation type="submission" date="2023-06" db="EMBL/GenBank/DDBJ databases">
        <title>Egi l300058.</title>
        <authorList>
            <person name="Gao L."/>
            <person name="Fang B.-Z."/>
            <person name="Li W.-J."/>
        </authorList>
    </citation>
    <scope>NUCLEOTIDE SEQUENCE</scope>
    <source>
        <strain evidence="5">EGI L300058</strain>
    </source>
</reference>
<name>A0ABT8GFX7_9MICO</name>
<accession>A0ABT8GFX7</accession>
<organism evidence="5 6">
    <name type="scientific">Demequina muriae</name>
    <dbReference type="NCBI Taxonomy" id="3051664"/>
    <lineage>
        <taxon>Bacteria</taxon>
        <taxon>Bacillati</taxon>
        <taxon>Actinomycetota</taxon>
        <taxon>Actinomycetes</taxon>
        <taxon>Micrococcales</taxon>
        <taxon>Demequinaceae</taxon>
        <taxon>Demequina</taxon>
    </lineage>
</organism>
<keyword evidence="6" id="KW-1185">Reference proteome</keyword>
<dbReference type="PROSITE" id="PS51257">
    <property type="entry name" value="PROKAR_LIPOPROTEIN"/>
    <property type="match status" value="1"/>
</dbReference>
<feature type="chain" id="PRO_5045919047" evidence="4">
    <location>
        <begin position="21"/>
        <end position="460"/>
    </location>
</feature>
<sequence>MRRRIIGPIAAIAAAGLVLAGCSSDGDDEPSTDGTATGGTDTGGEVVAGCEDYADYGTHEGAEVELYGTISGVEAEQLQESIVPFQDCTGMTVTYNGSDEFETEINIRVEGGNAPDLAIVPQPGLLQRVVGTGAVVAAPEAVVANVDEFWSEDWKNYGTVGTTFYAAPMMASVKGWVWYSPTEFAEAGYEVPTTWDELMTLTETMAADGGEDDTYKPWCIGFESGTATGWPGTDWIEDLVLRQHGPEAYDQWVAGDLDFTSPEITESFEAFGDIALNPDYVNGGLGDPGSIVDTAFQEAGLEILNGTCSLHHQASFYEAQWPEGTTVAEDGDIWAFLTPNINADDPAAVTGGGEFVAAFNEEEPTQALQAFLSSDTWANERVSIGGVISANTGLDPANASSPIGQASIEILQGEDTIFRFDASDLMPAEVGSSAFWTSINDFVSGTPLDTVLSDIENAWP</sequence>
<comment type="similarity">
    <text evidence="1">Belongs to the bacterial solute-binding protein 1 family.</text>
</comment>
<dbReference type="EMBL" id="JAUHQA010000001">
    <property type="protein sequence ID" value="MDN4480330.1"/>
    <property type="molecule type" value="Genomic_DNA"/>
</dbReference>
<keyword evidence="4" id="KW-0732">Signal</keyword>
<dbReference type="PANTHER" id="PTHR43649:SF29">
    <property type="entry name" value="OSMOPROTECTIVE COMPOUNDS-BINDING PROTEIN GGTB"/>
    <property type="match status" value="1"/>
</dbReference>
<evidence type="ECO:0000313" key="5">
    <source>
        <dbReference type="EMBL" id="MDN4480330.1"/>
    </source>
</evidence>
<comment type="caution">
    <text evidence="5">The sequence shown here is derived from an EMBL/GenBank/DDBJ whole genome shotgun (WGS) entry which is preliminary data.</text>
</comment>
<feature type="signal peptide" evidence="4">
    <location>
        <begin position="1"/>
        <end position="20"/>
    </location>
</feature>